<dbReference type="RefSeq" id="WP_006229228.1">
    <property type="nucleotide sequence ID" value="NZ_CH724134.1"/>
</dbReference>
<reference evidence="2 3" key="1">
    <citation type="submission" date="2006-03" db="EMBL/GenBank/DDBJ databases">
        <authorList>
            <person name="Bartlett D.H."/>
            <person name="Valle G."/>
            <person name="Lauro F.M."/>
            <person name="Vezzi A."/>
            <person name="Simonato F."/>
            <person name="Eloe E."/>
            <person name="Vitulo N."/>
            <person name="Stratton T.K."/>
            <person name="D'angelo M."/>
            <person name="Ferriera S."/>
            <person name="Johnson J."/>
            <person name="Kravitz S."/>
            <person name="Beeson K."/>
            <person name="Sutton G."/>
            <person name="Rogers Y."/>
            <person name="Friedman R."/>
            <person name="Frazier M."/>
            <person name="Venter J.C."/>
        </authorList>
    </citation>
    <scope>NUCLEOTIDE SEQUENCE [LARGE SCALE GENOMIC DNA]</scope>
    <source>
        <strain evidence="2 3">3TCK</strain>
    </source>
</reference>
<comment type="caution">
    <text evidence="2">The sequence shown here is derived from an EMBL/GenBank/DDBJ whole genome shotgun (WGS) entry which is preliminary data.</text>
</comment>
<proteinExistence type="predicted"/>
<sequence>MFINLFRVLMMVICLGASFVAHADARLSNDEINAVIVSSQTESSAFNQKVNSNDLSVVNTFHIVTEKIDESSNIEPVFINAHGTTENENVQKTHDTSLVWNFSQQPIEKTQRKHSSEGRTYHLGLANSSRQANVIRHDPEEVQPYYELAIELPVPPAPSLVIGYTIQFSDVLNWMLNTNPPSSRISGWKESNLTHTRYQQQLSHA</sequence>
<protein>
    <submittedName>
        <fullName evidence="2">Uncharacterized protein</fullName>
    </submittedName>
</protein>
<dbReference type="Proteomes" id="UP000003789">
    <property type="component" value="Unassembled WGS sequence"/>
</dbReference>
<evidence type="ECO:0000313" key="3">
    <source>
        <dbReference type="Proteomes" id="UP000003789"/>
    </source>
</evidence>
<feature type="chain" id="PRO_5004198726" evidence="1">
    <location>
        <begin position="24"/>
        <end position="205"/>
    </location>
</feature>
<dbReference type="EMBL" id="AAPH01000005">
    <property type="protein sequence ID" value="EAS44275.1"/>
    <property type="molecule type" value="Genomic_DNA"/>
</dbReference>
<dbReference type="AlphaFoldDB" id="Q1Z728"/>
<dbReference type="HOGENOM" id="CLU_115836_0_0_6"/>
<gene>
    <name evidence="2" type="ORF">P3TCK_06067</name>
</gene>
<evidence type="ECO:0000313" key="2">
    <source>
        <dbReference type="EMBL" id="EAS44275.1"/>
    </source>
</evidence>
<keyword evidence="1" id="KW-0732">Signal</keyword>
<organism evidence="2 3">
    <name type="scientific">Photobacterium profundum 3TCK</name>
    <dbReference type="NCBI Taxonomy" id="314280"/>
    <lineage>
        <taxon>Bacteria</taxon>
        <taxon>Pseudomonadati</taxon>
        <taxon>Pseudomonadota</taxon>
        <taxon>Gammaproteobacteria</taxon>
        <taxon>Vibrionales</taxon>
        <taxon>Vibrionaceae</taxon>
        <taxon>Photobacterium</taxon>
    </lineage>
</organism>
<accession>Q1Z728</accession>
<evidence type="ECO:0000256" key="1">
    <source>
        <dbReference type="SAM" id="SignalP"/>
    </source>
</evidence>
<name>Q1Z728_9GAMM</name>
<feature type="signal peptide" evidence="1">
    <location>
        <begin position="1"/>
        <end position="23"/>
    </location>
</feature>